<dbReference type="InterPro" id="IPR029052">
    <property type="entry name" value="Metallo-depent_PP-like"/>
</dbReference>
<dbReference type="InterPro" id="IPR043360">
    <property type="entry name" value="PP2B"/>
</dbReference>
<accession>A0A1I8FCB6</accession>
<dbReference type="WBParaSite" id="maker-unitig_28941-snap-gene-0.1-mRNA-1">
    <property type="protein sequence ID" value="maker-unitig_28941-snap-gene-0.1-mRNA-1"/>
    <property type="gene ID" value="maker-unitig_28941-snap-gene-0.1"/>
</dbReference>
<dbReference type="PANTHER" id="PTHR45673">
    <property type="entry name" value="SERINE/THREONINE-PROTEIN PHOSPHATASE 2B CATALYTIC SUBUNIT 1-RELATED"/>
    <property type="match status" value="1"/>
</dbReference>
<evidence type="ECO:0000313" key="2">
    <source>
        <dbReference type="WBParaSite" id="maker-unitig_28941-snap-gene-0.1-mRNA-1"/>
    </source>
</evidence>
<protein>
    <submittedName>
        <fullName evidence="2">Secreted protein</fullName>
    </submittedName>
</protein>
<dbReference type="SUPFAM" id="SSF56300">
    <property type="entry name" value="Metallo-dependent phosphatases"/>
    <property type="match status" value="1"/>
</dbReference>
<sequence>MEAFDCLPLAALMNNQFLCACTAGSARRFTPWTIFERLTVFASRPPLARCATCSGSDPLEDFGQEKTGEHYCHNSVRGCSYFYSFPACCDFLATNNLLSVSHQGARGAGRWLCFEGRTAVKFQQSVSVFEARQILLPNFMDVFHSWSLPFVGLRRQ</sequence>
<organism evidence="1 2">
    <name type="scientific">Macrostomum lignano</name>
    <dbReference type="NCBI Taxonomy" id="282301"/>
    <lineage>
        <taxon>Eukaryota</taxon>
        <taxon>Metazoa</taxon>
        <taxon>Spiralia</taxon>
        <taxon>Lophotrochozoa</taxon>
        <taxon>Platyhelminthes</taxon>
        <taxon>Rhabditophora</taxon>
        <taxon>Macrostomorpha</taxon>
        <taxon>Macrostomida</taxon>
        <taxon>Macrostomidae</taxon>
        <taxon>Macrostomum</taxon>
    </lineage>
</organism>
<dbReference type="AlphaFoldDB" id="A0A1I8FCB6"/>
<reference evidence="2" key="1">
    <citation type="submission" date="2016-11" db="UniProtKB">
        <authorList>
            <consortium name="WormBaseParasite"/>
        </authorList>
    </citation>
    <scope>IDENTIFICATION</scope>
</reference>
<name>A0A1I8FCB6_9PLAT</name>
<dbReference type="GO" id="GO:0033192">
    <property type="term" value="F:calmodulin-dependent protein phosphatase activity"/>
    <property type="evidence" value="ECO:0007669"/>
    <property type="project" value="InterPro"/>
</dbReference>
<keyword evidence="1" id="KW-1185">Reference proteome</keyword>
<dbReference type="GO" id="GO:0097720">
    <property type="term" value="P:calcineurin-mediated signaling"/>
    <property type="evidence" value="ECO:0007669"/>
    <property type="project" value="InterPro"/>
</dbReference>
<proteinExistence type="predicted"/>
<evidence type="ECO:0000313" key="1">
    <source>
        <dbReference type="Proteomes" id="UP000095280"/>
    </source>
</evidence>
<dbReference type="Gene3D" id="3.60.21.10">
    <property type="match status" value="1"/>
</dbReference>
<dbReference type="Proteomes" id="UP000095280">
    <property type="component" value="Unplaced"/>
</dbReference>